<feature type="region of interest" description="Disordered" evidence="1">
    <location>
        <begin position="1"/>
        <end position="22"/>
    </location>
</feature>
<evidence type="ECO:0000313" key="3">
    <source>
        <dbReference type="EMBL" id="GAA3862721.1"/>
    </source>
</evidence>
<gene>
    <name evidence="3" type="ORF">GCM10022381_03560</name>
</gene>
<feature type="compositionally biased region" description="Basic residues" evidence="1">
    <location>
        <begin position="13"/>
        <end position="22"/>
    </location>
</feature>
<organism evidence="3 4">
    <name type="scientific">Leifsonia kafniensis</name>
    <dbReference type="NCBI Taxonomy" id="475957"/>
    <lineage>
        <taxon>Bacteria</taxon>
        <taxon>Bacillati</taxon>
        <taxon>Actinomycetota</taxon>
        <taxon>Actinomycetes</taxon>
        <taxon>Micrococcales</taxon>
        <taxon>Microbacteriaceae</taxon>
        <taxon>Leifsonia</taxon>
    </lineage>
</organism>
<keyword evidence="2" id="KW-0472">Membrane</keyword>
<protein>
    <recommendedName>
        <fullName evidence="5">Cardiolipin synthase N-terminal domain-containing protein</fullName>
    </recommendedName>
</protein>
<dbReference type="EMBL" id="BAABCN010000002">
    <property type="protein sequence ID" value="GAA3862721.1"/>
    <property type="molecule type" value="Genomic_DNA"/>
</dbReference>
<keyword evidence="2" id="KW-0812">Transmembrane</keyword>
<evidence type="ECO:0008006" key="5">
    <source>
        <dbReference type="Google" id="ProtNLM"/>
    </source>
</evidence>
<evidence type="ECO:0000256" key="1">
    <source>
        <dbReference type="SAM" id="MobiDB-lite"/>
    </source>
</evidence>
<sequence>MNTKLKSEEKLKKALGKKSKQMKQLAKRKTNHMAKQPDKRTIIPTLIVHVIVMTLTWRDISSRTDAEVRGNKAVWRVASALNTIGSVAYWVFGRKPRT</sequence>
<comment type="caution">
    <text evidence="3">The sequence shown here is derived from an EMBL/GenBank/DDBJ whole genome shotgun (WGS) entry which is preliminary data.</text>
</comment>
<accession>A0ABP7K463</accession>
<evidence type="ECO:0000256" key="2">
    <source>
        <dbReference type="SAM" id="Phobius"/>
    </source>
</evidence>
<evidence type="ECO:0000313" key="4">
    <source>
        <dbReference type="Proteomes" id="UP001501803"/>
    </source>
</evidence>
<feature type="transmembrane region" description="Helical" evidence="2">
    <location>
        <begin position="74"/>
        <end position="92"/>
    </location>
</feature>
<proteinExistence type="predicted"/>
<keyword evidence="4" id="KW-1185">Reference proteome</keyword>
<reference evidence="4" key="1">
    <citation type="journal article" date="2019" name="Int. J. Syst. Evol. Microbiol.">
        <title>The Global Catalogue of Microorganisms (GCM) 10K type strain sequencing project: providing services to taxonomists for standard genome sequencing and annotation.</title>
        <authorList>
            <consortium name="The Broad Institute Genomics Platform"/>
            <consortium name="The Broad Institute Genome Sequencing Center for Infectious Disease"/>
            <person name="Wu L."/>
            <person name="Ma J."/>
        </authorList>
    </citation>
    <scope>NUCLEOTIDE SEQUENCE [LARGE SCALE GENOMIC DNA]</scope>
    <source>
        <strain evidence="4">JCM 17021</strain>
    </source>
</reference>
<feature type="compositionally biased region" description="Basic and acidic residues" evidence="1">
    <location>
        <begin position="1"/>
        <end position="12"/>
    </location>
</feature>
<dbReference type="Proteomes" id="UP001501803">
    <property type="component" value="Unassembled WGS sequence"/>
</dbReference>
<dbReference type="RefSeq" id="WP_345061683.1">
    <property type="nucleotide sequence ID" value="NZ_BAABCN010000002.1"/>
</dbReference>
<name>A0ABP7K463_9MICO</name>
<keyword evidence="2" id="KW-1133">Transmembrane helix</keyword>